<dbReference type="InterPro" id="IPR011993">
    <property type="entry name" value="PH-like_dom_sf"/>
</dbReference>
<accession>A0AA38MM29</accession>
<dbReference type="Gene3D" id="1.20.900.10">
    <property type="entry name" value="Dbl homology (DH) domain"/>
    <property type="match status" value="1"/>
</dbReference>
<dbReference type="PROSITE" id="PS50010">
    <property type="entry name" value="DH_2"/>
    <property type="match status" value="1"/>
</dbReference>
<feature type="compositionally biased region" description="Basic and acidic residues" evidence="2">
    <location>
        <begin position="869"/>
        <end position="881"/>
    </location>
</feature>
<feature type="region of interest" description="Disordered" evidence="2">
    <location>
        <begin position="1094"/>
        <end position="1129"/>
    </location>
</feature>
<keyword evidence="6" id="KW-1185">Reference proteome</keyword>
<dbReference type="Proteomes" id="UP001168821">
    <property type="component" value="Unassembled WGS sequence"/>
</dbReference>
<feature type="region of interest" description="Disordered" evidence="2">
    <location>
        <begin position="96"/>
        <end position="121"/>
    </location>
</feature>
<dbReference type="GO" id="GO:0031267">
    <property type="term" value="F:small GTPase binding"/>
    <property type="evidence" value="ECO:0007669"/>
    <property type="project" value="TreeGrafter"/>
</dbReference>
<dbReference type="SUPFAM" id="SSF50729">
    <property type="entry name" value="PH domain-like"/>
    <property type="match status" value="1"/>
</dbReference>
<keyword evidence="1" id="KW-0597">Phosphoprotein</keyword>
<dbReference type="InterPro" id="IPR055251">
    <property type="entry name" value="SOS1_NGEF_PH"/>
</dbReference>
<dbReference type="Gene3D" id="2.30.29.30">
    <property type="entry name" value="Pleckstrin-homology domain (PH domain)/Phosphotyrosine-binding domain (PTB)"/>
    <property type="match status" value="1"/>
</dbReference>
<feature type="compositionally biased region" description="Basic and acidic residues" evidence="2">
    <location>
        <begin position="1014"/>
        <end position="1024"/>
    </location>
</feature>
<feature type="compositionally biased region" description="Polar residues" evidence="2">
    <location>
        <begin position="768"/>
        <end position="777"/>
    </location>
</feature>
<proteinExistence type="predicted"/>
<evidence type="ECO:0000259" key="3">
    <source>
        <dbReference type="PROSITE" id="PS50003"/>
    </source>
</evidence>
<feature type="compositionally biased region" description="Basic and acidic residues" evidence="2">
    <location>
        <begin position="676"/>
        <end position="691"/>
    </location>
</feature>
<sequence length="1184" mass="133148">MYSPPTNSLRDICLQTEIPILTSPLRAPTELMPSIMGAFDAIIEHNKSQKETDVKTSTPRRSSQVSNFANLSPCVQKILANVPDQELNRTFSSEETLGPKRTTHRSSIYRSFRSPEKNKSNESLDIISPNVQKMISNFPDAELVISTGDRNKPVRNGSFLHARNDCLTPKISGPDDNCCNDGSKTCFCRTNGVNGDNVNSECDNSSVGEADTCDSMKNSDDCGNYSPKPLGSYLHTSLGIASRTPVGRKNVGKYLQVPSESSVGTNSTTSSEVSRPVSLTSLGSCSSSGSSGPHQPSSAYLASAESLDSDPEPTGSQGSADSGIAEQPTMSPEARVLQEVLDTETVYVADLNEVIQGYLDQWKEDADSPLHEHLPHLFSNLEEIYNFNRCFLDQLREADFNPTKIANVFIQNDSGFGVYNEYCTYYPRTMEVLGELTRDEKMTALFREKQMALSHALPLGSYLLKPVQRILKYHLLLQRLSKQCDTLHKPAVDLALTTMTSVASSINTMKRKHEHAVRVHEIQAQLYGWTGPDLTTLGELIAEGTFRVNGARGRRHVFLFDKVLLMAKNKQDGALAYKSHIECSNLMLVEQVRGEPLSFQVLPFDNPRLQVTLRARSPQNKREWTLQIKRVILENYSAVIPNHARQLVLQLGQDVQETEDTTEKWSPLNKHSTPHYLERRSRVRKSRDLSGRRASSQDRSFPSLGSWRRKSEPSMGIIPQYNAKTIPKKISKLKKAKESGAKFYTDLSDSENYDVIGESVESLDVTPTAETPDQCDNTSEEVDKSPENNLEKIVSDLLMQNQEFHKVMNRQRRTARGSEPETGAWFQEERPKLPSKADSLPRSFQLNDQIDADGEEKDKNEHVLDESLKENPDADEQHENDLSSQLDDNEYPEHKIYRKTAIRFSLLQRIRALMSEEEKRTSKYPLHKQGSKSMGEKIAHPDYVDPQKLFANSCSSSRTNLNVELTECEIMAEPERLDMTINENEVLNEFEKRLTSSTKPVSDTGQDMLNSSSHSEHKLEHENSSENVINSSQNSDSYYESILEDSLVEEYTKDENGKLVAKQDSFRSQENSFYIQKCKVSERETSQIKTLREINSNSNNTTEKIKRPTKAPPPIPTKPSRLVSSTKSTSSVVMSTETVKSGATKCKKIYIEQNNRTSQNCSRESKNINVSEKSWVKTMVGRFE</sequence>
<feature type="compositionally biased region" description="Polar residues" evidence="2">
    <location>
        <begin position="995"/>
        <end position="1008"/>
    </location>
</feature>
<reference evidence="5" key="1">
    <citation type="journal article" date="2023" name="G3 (Bethesda)">
        <title>Whole genome assemblies of Zophobas morio and Tenebrio molitor.</title>
        <authorList>
            <person name="Kaur S."/>
            <person name="Stinson S.A."/>
            <person name="diCenzo G.C."/>
        </authorList>
    </citation>
    <scope>NUCLEOTIDE SEQUENCE</scope>
    <source>
        <strain evidence="5">QUZm001</strain>
    </source>
</reference>
<feature type="compositionally biased region" description="Polar residues" evidence="2">
    <location>
        <begin position="258"/>
        <end position="273"/>
    </location>
</feature>
<comment type="caution">
    <text evidence="5">The sequence shown here is derived from an EMBL/GenBank/DDBJ whole genome shotgun (WGS) entry which is preliminary data.</text>
</comment>
<evidence type="ECO:0000313" key="5">
    <source>
        <dbReference type="EMBL" id="KAJ3661266.1"/>
    </source>
</evidence>
<feature type="compositionally biased region" description="Low complexity" evidence="2">
    <location>
        <begin position="278"/>
        <end position="298"/>
    </location>
</feature>
<dbReference type="SMART" id="SM00325">
    <property type="entry name" value="RhoGEF"/>
    <property type="match status" value="1"/>
</dbReference>
<feature type="region of interest" description="Disordered" evidence="2">
    <location>
        <begin position="808"/>
        <end position="843"/>
    </location>
</feature>
<dbReference type="InterPro" id="IPR035899">
    <property type="entry name" value="DBL_dom_sf"/>
</dbReference>
<dbReference type="CDD" id="cd00160">
    <property type="entry name" value="RhoGEF"/>
    <property type="match status" value="1"/>
</dbReference>
<dbReference type="EMBL" id="JALNTZ010000002">
    <property type="protein sequence ID" value="KAJ3661266.1"/>
    <property type="molecule type" value="Genomic_DNA"/>
</dbReference>
<feature type="region of interest" description="Disordered" evidence="2">
    <location>
        <begin position="994"/>
        <end position="1033"/>
    </location>
</feature>
<evidence type="ECO:0000313" key="6">
    <source>
        <dbReference type="Proteomes" id="UP001168821"/>
    </source>
</evidence>
<dbReference type="Pfam" id="PF22697">
    <property type="entry name" value="SOS1_NGEF_PH"/>
    <property type="match status" value="1"/>
</dbReference>
<dbReference type="PANTHER" id="PTHR45924:SF2">
    <property type="entry name" value="FI17866P1"/>
    <property type="match status" value="1"/>
</dbReference>
<dbReference type="SMART" id="SM00233">
    <property type="entry name" value="PH"/>
    <property type="match status" value="1"/>
</dbReference>
<name>A0AA38MM29_9CUCU</name>
<dbReference type="GO" id="GO:0005085">
    <property type="term" value="F:guanyl-nucleotide exchange factor activity"/>
    <property type="evidence" value="ECO:0007669"/>
    <property type="project" value="InterPro"/>
</dbReference>
<dbReference type="CDD" id="cd13243">
    <property type="entry name" value="PH_PLEKHG1_G2_G3"/>
    <property type="match status" value="1"/>
</dbReference>
<dbReference type="Pfam" id="PF00621">
    <property type="entry name" value="RhoGEF"/>
    <property type="match status" value="1"/>
</dbReference>
<evidence type="ECO:0000256" key="2">
    <source>
        <dbReference type="SAM" id="MobiDB-lite"/>
    </source>
</evidence>
<evidence type="ECO:0000256" key="1">
    <source>
        <dbReference type="ARBA" id="ARBA00022553"/>
    </source>
</evidence>
<protein>
    <recommendedName>
        <fullName evidence="7">Pleckstrin homology domain-containing family G member 1</fullName>
    </recommendedName>
</protein>
<feature type="region of interest" description="Disordered" evidence="2">
    <location>
        <begin position="764"/>
        <end position="788"/>
    </location>
</feature>
<feature type="domain" description="DH" evidence="4">
    <location>
        <begin position="332"/>
        <end position="509"/>
    </location>
</feature>
<dbReference type="InterPro" id="IPR043324">
    <property type="entry name" value="PH_PLEKHG1_G2_G3"/>
</dbReference>
<feature type="region of interest" description="Disordered" evidence="2">
    <location>
        <begin position="257"/>
        <end position="330"/>
    </location>
</feature>
<feature type="region of interest" description="Disordered" evidence="2">
    <location>
        <begin position="659"/>
        <end position="713"/>
    </location>
</feature>
<gene>
    <name evidence="5" type="ORF">Zmor_005670</name>
</gene>
<organism evidence="5 6">
    <name type="scientific">Zophobas morio</name>
    <dbReference type="NCBI Taxonomy" id="2755281"/>
    <lineage>
        <taxon>Eukaryota</taxon>
        <taxon>Metazoa</taxon>
        <taxon>Ecdysozoa</taxon>
        <taxon>Arthropoda</taxon>
        <taxon>Hexapoda</taxon>
        <taxon>Insecta</taxon>
        <taxon>Pterygota</taxon>
        <taxon>Neoptera</taxon>
        <taxon>Endopterygota</taxon>
        <taxon>Coleoptera</taxon>
        <taxon>Polyphaga</taxon>
        <taxon>Cucujiformia</taxon>
        <taxon>Tenebrionidae</taxon>
        <taxon>Zophobas</taxon>
    </lineage>
</organism>
<feature type="domain" description="PH" evidence="3">
    <location>
        <begin position="533"/>
        <end position="633"/>
    </location>
</feature>
<evidence type="ECO:0008006" key="7">
    <source>
        <dbReference type="Google" id="ProtNLM"/>
    </source>
</evidence>
<dbReference type="InterPro" id="IPR000219">
    <property type="entry name" value="DH_dom"/>
</dbReference>
<dbReference type="InterPro" id="IPR001849">
    <property type="entry name" value="PH_domain"/>
</dbReference>
<dbReference type="PROSITE" id="PS50003">
    <property type="entry name" value="PH_DOMAIN"/>
    <property type="match status" value="1"/>
</dbReference>
<evidence type="ECO:0000259" key="4">
    <source>
        <dbReference type="PROSITE" id="PS50010"/>
    </source>
</evidence>
<feature type="region of interest" description="Disordered" evidence="2">
    <location>
        <begin position="869"/>
        <end position="891"/>
    </location>
</feature>
<dbReference type="SUPFAM" id="SSF48065">
    <property type="entry name" value="DBL homology domain (DH-domain)"/>
    <property type="match status" value="1"/>
</dbReference>
<dbReference type="PANTHER" id="PTHR45924">
    <property type="entry name" value="FI17866P1"/>
    <property type="match status" value="1"/>
</dbReference>
<dbReference type="AlphaFoldDB" id="A0AA38MM29"/>